<protein>
    <recommendedName>
        <fullName evidence="4">Transglutaminase superfamily protein</fullName>
    </recommendedName>
</protein>
<keyword evidence="3" id="KW-1185">Reference proteome</keyword>
<reference evidence="2 3" key="1">
    <citation type="submission" date="2019-03" db="EMBL/GenBank/DDBJ databases">
        <title>Genomic Encyclopedia of Archaeal and Bacterial Type Strains, Phase II (KMG-II): from individual species to whole genera.</title>
        <authorList>
            <person name="Goeker M."/>
        </authorList>
    </citation>
    <scope>NUCLEOTIDE SEQUENCE [LARGE SCALE GENOMIC DNA]</scope>
    <source>
        <strain evidence="2 3">ATCC 25309</strain>
    </source>
</reference>
<gene>
    <name evidence="2" type="ORF">EI77_00834</name>
</gene>
<accession>A0A4R7SRD5</accession>
<proteinExistence type="predicted"/>
<dbReference type="EMBL" id="SOCA01000001">
    <property type="protein sequence ID" value="TDU81524.1"/>
    <property type="molecule type" value="Genomic_DNA"/>
</dbReference>
<dbReference type="Proteomes" id="UP000295662">
    <property type="component" value="Unassembled WGS sequence"/>
</dbReference>
<organism evidence="2 3">
    <name type="scientific">Prosthecobacter fusiformis</name>
    <dbReference type="NCBI Taxonomy" id="48464"/>
    <lineage>
        <taxon>Bacteria</taxon>
        <taxon>Pseudomonadati</taxon>
        <taxon>Verrucomicrobiota</taxon>
        <taxon>Verrucomicrobiia</taxon>
        <taxon>Verrucomicrobiales</taxon>
        <taxon>Verrucomicrobiaceae</taxon>
        <taxon>Prosthecobacter</taxon>
    </lineage>
</organism>
<keyword evidence="1" id="KW-0472">Membrane</keyword>
<dbReference type="RefSeq" id="WP_133793469.1">
    <property type="nucleotide sequence ID" value="NZ_SOCA01000001.1"/>
</dbReference>
<dbReference type="OrthoDB" id="1493335at2"/>
<keyword evidence="1" id="KW-1133">Transmembrane helix</keyword>
<dbReference type="AlphaFoldDB" id="A0A4R7SRD5"/>
<evidence type="ECO:0008006" key="4">
    <source>
        <dbReference type="Google" id="ProtNLM"/>
    </source>
</evidence>
<comment type="caution">
    <text evidence="2">The sequence shown here is derived from an EMBL/GenBank/DDBJ whole genome shotgun (WGS) entry which is preliminary data.</text>
</comment>
<evidence type="ECO:0000313" key="2">
    <source>
        <dbReference type="EMBL" id="TDU81524.1"/>
    </source>
</evidence>
<evidence type="ECO:0000256" key="1">
    <source>
        <dbReference type="SAM" id="Phobius"/>
    </source>
</evidence>
<sequence>MPACSRKSHRIIGSVSAMMGVLLLGIASLGHWTSFGNGASDPKRDWEHFEPGLVTQVQDYDTLVKTVDAKMAGQPVTEAAKMQVMYDLIVNRFTHNEAQHNLASNWILYTAGFLHPTFRHMWNPDRFVSQGYSLLCDQSSYLLLHLALAHDIKARHVGLQGHVVMEAWYDNDWHLYDPDLEIIPVNATGKVLSLNELAEDETLLKKYYGPHPGMADLVRNRGNHLYMSTPEGARFEWKGNLLAIIEKSAELLKFLLPVGMILGGLALHRRAADKK</sequence>
<name>A0A4R7SRD5_9BACT</name>
<keyword evidence="1" id="KW-0812">Transmembrane</keyword>
<feature type="transmembrane region" description="Helical" evidence="1">
    <location>
        <begin position="12"/>
        <end position="32"/>
    </location>
</feature>
<evidence type="ECO:0000313" key="3">
    <source>
        <dbReference type="Proteomes" id="UP000295662"/>
    </source>
</evidence>